<dbReference type="Proteomes" id="UP001056120">
    <property type="component" value="Linkage Group LG14"/>
</dbReference>
<reference evidence="2" key="1">
    <citation type="journal article" date="2022" name="Mol. Ecol. Resour.">
        <title>The genomes of chicory, endive, great burdock and yacon provide insights into Asteraceae palaeo-polyploidization history and plant inulin production.</title>
        <authorList>
            <person name="Fan W."/>
            <person name="Wang S."/>
            <person name="Wang H."/>
            <person name="Wang A."/>
            <person name="Jiang F."/>
            <person name="Liu H."/>
            <person name="Zhao H."/>
            <person name="Xu D."/>
            <person name="Zhang Y."/>
        </authorList>
    </citation>
    <scope>NUCLEOTIDE SEQUENCE [LARGE SCALE GENOMIC DNA]</scope>
    <source>
        <strain evidence="2">cv. Yunnan</strain>
    </source>
</reference>
<reference evidence="1 2" key="2">
    <citation type="journal article" date="2022" name="Mol. Ecol. Resour.">
        <title>The genomes of chicory, endive, great burdock and yacon provide insights into Asteraceae paleo-polyploidization history and plant inulin production.</title>
        <authorList>
            <person name="Fan W."/>
            <person name="Wang S."/>
            <person name="Wang H."/>
            <person name="Wang A."/>
            <person name="Jiang F."/>
            <person name="Liu H."/>
            <person name="Zhao H."/>
            <person name="Xu D."/>
            <person name="Zhang Y."/>
        </authorList>
    </citation>
    <scope>NUCLEOTIDE SEQUENCE [LARGE SCALE GENOMIC DNA]</scope>
    <source>
        <strain evidence="2">cv. Yunnan</strain>
        <tissue evidence="1">Leaves</tissue>
    </source>
</reference>
<dbReference type="EMBL" id="CM042031">
    <property type="protein sequence ID" value="KAI3785025.1"/>
    <property type="molecule type" value="Genomic_DNA"/>
</dbReference>
<proteinExistence type="predicted"/>
<name>A0ACB9GNH0_9ASTR</name>
<organism evidence="1 2">
    <name type="scientific">Smallanthus sonchifolius</name>
    <dbReference type="NCBI Taxonomy" id="185202"/>
    <lineage>
        <taxon>Eukaryota</taxon>
        <taxon>Viridiplantae</taxon>
        <taxon>Streptophyta</taxon>
        <taxon>Embryophyta</taxon>
        <taxon>Tracheophyta</taxon>
        <taxon>Spermatophyta</taxon>
        <taxon>Magnoliopsida</taxon>
        <taxon>eudicotyledons</taxon>
        <taxon>Gunneridae</taxon>
        <taxon>Pentapetalae</taxon>
        <taxon>asterids</taxon>
        <taxon>campanulids</taxon>
        <taxon>Asterales</taxon>
        <taxon>Asteraceae</taxon>
        <taxon>Asteroideae</taxon>
        <taxon>Heliantheae alliance</taxon>
        <taxon>Millerieae</taxon>
        <taxon>Smallanthus</taxon>
    </lineage>
</organism>
<accession>A0ACB9GNH0</accession>
<evidence type="ECO:0000313" key="2">
    <source>
        <dbReference type="Proteomes" id="UP001056120"/>
    </source>
</evidence>
<keyword evidence="2" id="KW-1185">Reference proteome</keyword>
<comment type="caution">
    <text evidence="1">The sequence shown here is derived from an EMBL/GenBank/DDBJ whole genome shotgun (WGS) entry which is preliminary data.</text>
</comment>
<sequence>MWCTKCVSTVGGQHIFFGVNHGTIEEDELLSGLGRYRDNVLKKCLVDRNKLIHASLTKVKDNGGVDAPVLGPPGALAQKDVYLGPSETPYEGGVFQLAFSVPEQYPLQPPQVRFLTKIFHPNVHFKIYAASITVCIVFGFMFIAFIWKFDFYLFMVLIIAILNDGDFYKITVAIIALDCQCLEVAKVAFSSCNIYIFLLNYLAFFDYQFVI</sequence>
<protein>
    <submittedName>
        <fullName evidence="1">Uncharacterized protein</fullName>
    </submittedName>
</protein>
<evidence type="ECO:0000313" key="1">
    <source>
        <dbReference type="EMBL" id="KAI3785025.1"/>
    </source>
</evidence>
<gene>
    <name evidence="1" type="ORF">L1987_44134</name>
</gene>